<evidence type="ECO:0000313" key="3">
    <source>
        <dbReference type="EMBL" id="PTL56400.1"/>
    </source>
</evidence>
<sequence length="61" mass="6620">MTLPIAHAGHWLVSLLYLAPVVILVGALMVARARDEGFEDDDDPVFADGAFDDDLSPRAPR</sequence>
<reference evidence="3 4" key="1">
    <citation type="submission" date="2018-03" db="EMBL/GenBank/DDBJ databases">
        <title>Aquarubrobacter algicola gen. nov., sp. nov., a novel actinobacterium isolated from shallow eutrophic lake during the end of cyanobacterial harmful algal blooms.</title>
        <authorList>
            <person name="Chun S.J."/>
        </authorList>
    </citation>
    <scope>NUCLEOTIDE SEQUENCE [LARGE SCALE GENOMIC DNA]</scope>
    <source>
        <strain evidence="3 4">Seoho-28</strain>
    </source>
</reference>
<dbReference type="OrthoDB" id="5281561at2"/>
<keyword evidence="2" id="KW-0472">Membrane</keyword>
<feature type="compositionally biased region" description="Acidic residues" evidence="1">
    <location>
        <begin position="38"/>
        <end position="54"/>
    </location>
</feature>
<comment type="caution">
    <text evidence="3">The sequence shown here is derived from an EMBL/GenBank/DDBJ whole genome shotgun (WGS) entry which is preliminary data.</text>
</comment>
<keyword evidence="2" id="KW-0812">Transmembrane</keyword>
<name>A0A2T4UF43_9ACTN</name>
<dbReference type="Proteomes" id="UP000240739">
    <property type="component" value="Unassembled WGS sequence"/>
</dbReference>
<gene>
    <name evidence="3" type="ORF">C7Y72_15670</name>
</gene>
<feature type="transmembrane region" description="Helical" evidence="2">
    <location>
        <begin position="12"/>
        <end position="31"/>
    </location>
</feature>
<keyword evidence="4" id="KW-1185">Reference proteome</keyword>
<proteinExistence type="predicted"/>
<organism evidence="3 4">
    <name type="scientific">Paraconexibacter algicola</name>
    <dbReference type="NCBI Taxonomy" id="2133960"/>
    <lineage>
        <taxon>Bacteria</taxon>
        <taxon>Bacillati</taxon>
        <taxon>Actinomycetota</taxon>
        <taxon>Thermoleophilia</taxon>
        <taxon>Solirubrobacterales</taxon>
        <taxon>Paraconexibacteraceae</taxon>
        <taxon>Paraconexibacter</taxon>
    </lineage>
</organism>
<evidence type="ECO:0000256" key="1">
    <source>
        <dbReference type="SAM" id="MobiDB-lite"/>
    </source>
</evidence>
<keyword evidence="2" id="KW-1133">Transmembrane helix</keyword>
<accession>A0A2T4UF43</accession>
<dbReference type="RefSeq" id="WP_107570119.1">
    <property type="nucleotide sequence ID" value="NZ_PYYB01000002.1"/>
</dbReference>
<evidence type="ECO:0000313" key="4">
    <source>
        <dbReference type="Proteomes" id="UP000240739"/>
    </source>
</evidence>
<dbReference type="EMBL" id="PYYB01000002">
    <property type="protein sequence ID" value="PTL56400.1"/>
    <property type="molecule type" value="Genomic_DNA"/>
</dbReference>
<protein>
    <submittedName>
        <fullName evidence="3">Uncharacterized protein</fullName>
    </submittedName>
</protein>
<feature type="region of interest" description="Disordered" evidence="1">
    <location>
        <begin position="38"/>
        <end position="61"/>
    </location>
</feature>
<evidence type="ECO:0000256" key="2">
    <source>
        <dbReference type="SAM" id="Phobius"/>
    </source>
</evidence>
<dbReference type="AlphaFoldDB" id="A0A2T4UF43"/>